<gene>
    <name evidence="1" type="ORF">ThidrDRAFT_2652</name>
</gene>
<accession>G2E2Y9</accession>
<dbReference type="OrthoDB" id="9806824at2"/>
<proteinExistence type="predicted"/>
<sequence>MTAVFAQPRVAAARHRGIAVLLAWIGCITPAWAETPRMGLAYQPYVGQWSQTPDNPYASNRFYTPSFNTYVGGLSIADPAHAFLRAEQQIDLYFAQNGRLRSVEASGRLDFDPTALEDATDAQWSRTLFRFFDGQKPGPAQEIDNQASVFRQLSYLVEAAQDSPLKLATYGAGFQPGYWRELDGEGYATLPVWTDNRVRFHPGDGGPTTTNRSIDALHFHFPPTAVYVKPDPSRILIQTQGEPGRDLKLDTVHLRLFAPARKQDPGARLNPGFFAGDANGQIALAAAEINARAGKRLLTIEQGVENAAVYGTLINDRMRFAILSALAQAKVANDRFPGTVTHLIVSNEYATIAAKTPGQPTPTEQITEMVRFAKARMAPGGEFAGLGLRVGVRGNQFRALDPRSTDPAIQQFTRDVKNLLAEVDFLMENIYPSPEALDIAARTGNWDAFFAPKTGELDIQWTRLTHTLSELADGRSIELMIGEIGQPTDGIPFNLSGQKNLRTPAAGSATAQLSAHIDRDARRLTPEGFAIMRRYCNPELTTAFLTDAFAWSRKNGVQIHIFEAFDEPYKFGQNIPLPGLSDTESLLSSQGNQGAEGFYGLFGYTGVASFQTQTTRTTILPGSTLRAPLGKGQQWAGQFSGRLYSKLPEFDFAETAAAFKPIISH</sequence>
<reference evidence="1 2" key="1">
    <citation type="submission" date="2011-06" db="EMBL/GenBank/DDBJ databases">
        <title>The draft genome of Thiorhodococcus drewsii AZ1.</title>
        <authorList>
            <consortium name="US DOE Joint Genome Institute (JGI-PGF)"/>
            <person name="Lucas S."/>
            <person name="Han J."/>
            <person name="Lapidus A."/>
            <person name="Cheng J.-F."/>
            <person name="Goodwin L."/>
            <person name="Pitluck S."/>
            <person name="Peters L."/>
            <person name="Land M.L."/>
            <person name="Hauser L."/>
            <person name="Vogl K."/>
            <person name="Liu Z."/>
            <person name="Imhoff J."/>
            <person name="Thiel V."/>
            <person name="Frigaard N.-U."/>
            <person name="Bryant D.A."/>
            <person name="Woyke T.J."/>
        </authorList>
    </citation>
    <scope>NUCLEOTIDE SEQUENCE [LARGE SCALE GENOMIC DNA]</scope>
    <source>
        <strain evidence="1 2">AZ1</strain>
    </source>
</reference>
<protein>
    <submittedName>
        <fullName evidence="1">Uncharacterized protein</fullName>
    </submittedName>
</protein>
<keyword evidence="2" id="KW-1185">Reference proteome</keyword>
<evidence type="ECO:0000313" key="2">
    <source>
        <dbReference type="Proteomes" id="UP000004200"/>
    </source>
</evidence>
<dbReference type="eggNOG" id="COG5309">
    <property type="taxonomic scope" value="Bacteria"/>
</dbReference>
<dbReference type="Gene3D" id="3.20.20.80">
    <property type="entry name" value="Glycosidases"/>
    <property type="match status" value="1"/>
</dbReference>
<comment type="caution">
    <text evidence="1">The sequence shown here is derived from an EMBL/GenBank/DDBJ whole genome shotgun (WGS) entry which is preliminary data.</text>
</comment>
<dbReference type="SUPFAM" id="SSF51445">
    <property type="entry name" value="(Trans)glycosidases"/>
    <property type="match status" value="1"/>
</dbReference>
<dbReference type="RefSeq" id="WP_007041365.1">
    <property type="nucleotide sequence ID" value="NZ_AFWT01000018.1"/>
</dbReference>
<dbReference type="EMBL" id="AFWT01000018">
    <property type="protein sequence ID" value="EGV30451.1"/>
    <property type="molecule type" value="Genomic_DNA"/>
</dbReference>
<organism evidence="1 2">
    <name type="scientific">Thiorhodococcus drewsii AZ1</name>
    <dbReference type="NCBI Taxonomy" id="765913"/>
    <lineage>
        <taxon>Bacteria</taxon>
        <taxon>Pseudomonadati</taxon>
        <taxon>Pseudomonadota</taxon>
        <taxon>Gammaproteobacteria</taxon>
        <taxon>Chromatiales</taxon>
        <taxon>Chromatiaceae</taxon>
        <taxon>Thiorhodococcus</taxon>
    </lineage>
</organism>
<name>G2E2Y9_9GAMM</name>
<dbReference type="STRING" id="765913.ThidrDRAFT_2652"/>
<dbReference type="AlphaFoldDB" id="G2E2Y9"/>
<dbReference type="InterPro" id="IPR017853">
    <property type="entry name" value="GH"/>
</dbReference>
<evidence type="ECO:0000313" key="1">
    <source>
        <dbReference type="EMBL" id="EGV30451.1"/>
    </source>
</evidence>
<dbReference type="Proteomes" id="UP000004200">
    <property type="component" value="Unassembled WGS sequence"/>
</dbReference>